<dbReference type="InterPro" id="IPR010288">
    <property type="entry name" value="EcsB_ABC"/>
</dbReference>
<comment type="caution">
    <text evidence="2">The sequence shown here is derived from an EMBL/GenBank/DDBJ whole genome shotgun (WGS) entry which is preliminary data.</text>
</comment>
<keyword evidence="1" id="KW-0472">Membrane</keyword>
<dbReference type="PIRSF" id="PIRSF037259">
    <property type="entry name" value="EcsB_ABC"/>
    <property type="match status" value="1"/>
</dbReference>
<name>G5KI68_9STRE</name>
<dbReference type="Pfam" id="PF05975">
    <property type="entry name" value="EcsB"/>
    <property type="match status" value="2"/>
</dbReference>
<accession>G5KI68</accession>
<dbReference type="Proteomes" id="UP000005388">
    <property type="component" value="Unassembled WGS sequence"/>
</dbReference>
<evidence type="ECO:0000313" key="2">
    <source>
        <dbReference type="EMBL" id="EHJ56512.1"/>
    </source>
</evidence>
<keyword evidence="3" id="KW-1185">Reference proteome</keyword>
<feature type="transmembrane region" description="Helical" evidence="1">
    <location>
        <begin position="104"/>
        <end position="124"/>
    </location>
</feature>
<dbReference type="STRING" id="764291.STRUR_0350"/>
<feature type="transmembrane region" description="Helical" evidence="1">
    <location>
        <begin position="130"/>
        <end position="148"/>
    </location>
</feature>
<sequence>MRTIFSKRRDQFQTQLLKYSRYVLNDHFVLVLLFLMGFILVQYSQLLRHFPKNHWPIIIIILMIIVFLLSLGKIATYVENPDKLFLLTKEKEILKEVNQATKRAYIWQFILQTTVMVLFLPIFLKLGLNIYVFVILLCFMAIIKYLLIQKEQAILIANHTLKWSKAIEYEANRKQIILKFFSLFTTVKGVTTSVKRRAYLDWVLKYIKKSKSSMWKNLYIRAFLRSSDYFGLTIRLLILSLLSILVINNHIIAGVLVIIFNYLLLFQLLPLFNHFDYSLMNKLMPVSKQLKVANLKQFLNRLFGIIVIVESLFSLNFLTIFIIVIGYIMTMFVYLPYKLKKMID</sequence>
<dbReference type="eggNOG" id="COG4473">
    <property type="taxonomic scope" value="Bacteria"/>
</dbReference>
<keyword evidence="1" id="KW-1133">Transmembrane helix</keyword>
<dbReference type="EMBL" id="AEUZ02000001">
    <property type="protein sequence ID" value="EHJ56512.1"/>
    <property type="molecule type" value="Genomic_DNA"/>
</dbReference>
<dbReference type="GO" id="GO:0016020">
    <property type="term" value="C:membrane"/>
    <property type="evidence" value="ECO:0007669"/>
    <property type="project" value="InterPro"/>
</dbReference>
<feature type="transmembrane region" description="Helical" evidence="1">
    <location>
        <begin position="21"/>
        <end position="43"/>
    </location>
</feature>
<organism evidence="2 3">
    <name type="scientific">Streptococcus urinalis 2285-97</name>
    <dbReference type="NCBI Taxonomy" id="764291"/>
    <lineage>
        <taxon>Bacteria</taxon>
        <taxon>Bacillati</taxon>
        <taxon>Bacillota</taxon>
        <taxon>Bacilli</taxon>
        <taxon>Lactobacillales</taxon>
        <taxon>Streptococcaceae</taxon>
        <taxon>Streptococcus</taxon>
    </lineage>
</organism>
<keyword evidence="1" id="KW-0812">Transmembrane</keyword>
<feature type="transmembrane region" description="Helical" evidence="1">
    <location>
        <begin position="253"/>
        <end position="272"/>
    </location>
</feature>
<evidence type="ECO:0000256" key="1">
    <source>
        <dbReference type="SAM" id="Phobius"/>
    </source>
</evidence>
<proteinExistence type="predicted"/>
<reference evidence="2 3" key="1">
    <citation type="journal article" date="2014" name="Int. J. Syst. Evol. Microbiol.">
        <title>Phylogenomics and the dynamic genome evolution of the genus Streptococcus.</title>
        <authorList>
            <consortium name="The Broad Institute Genome Sequencing Platform"/>
            <person name="Richards V.P."/>
            <person name="Palmer S.R."/>
            <person name="Pavinski Bitar P.D."/>
            <person name="Qin X."/>
            <person name="Weinstock G.M."/>
            <person name="Highlander S.K."/>
            <person name="Town C.D."/>
            <person name="Burne R.A."/>
            <person name="Stanhope M.J."/>
        </authorList>
    </citation>
    <scope>NUCLEOTIDE SEQUENCE [LARGE SCALE GENOMIC DNA]</scope>
    <source>
        <strain evidence="2 3">2285-97</strain>
    </source>
</reference>
<dbReference type="RefSeq" id="WP_006739268.1">
    <property type="nucleotide sequence ID" value="NZ_AEUZ02000001.1"/>
</dbReference>
<evidence type="ECO:0000313" key="3">
    <source>
        <dbReference type="Proteomes" id="UP000005388"/>
    </source>
</evidence>
<dbReference type="AlphaFoldDB" id="G5KI68"/>
<gene>
    <name evidence="2" type="ORF">STRUR_0350</name>
</gene>
<feature type="transmembrane region" description="Helical" evidence="1">
    <location>
        <begin position="229"/>
        <end position="247"/>
    </location>
</feature>
<feature type="transmembrane region" description="Helical" evidence="1">
    <location>
        <begin position="55"/>
        <end position="75"/>
    </location>
</feature>
<protein>
    <submittedName>
        <fullName evidence="2">Bacterial ABC transporter protein EcsB domain protein</fullName>
    </submittedName>
</protein>
<feature type="transmembrane region" description="Helical" evidence="1">
    <location>
        <begin position="315"/>
        <end position="337"/>
    </location>
</feature>